<protein>
    <submittedName>
        <fullName evidence="6">FAD-dependent oxidoreductase</fullName>
    </submittedName>
</protein>
<organism evidence="6 7">
    <name type="scientific">Streptomyces kaniharaensis</name>
    <dbReference type="NCBI Taxonomy" id="212423"/>
    <lineage>
        <taxon>Bacteria</taxon>
        <taxon>Bacillati</taxon>
        <taxon>Actinomycetota</taxon>
        <taxon>Actinomycetes</taxon>
        <taxon>Kitasatosporales</taxon>
        <taxon>Streptomycetaceae</taxon>
        <taxon>Streptomyces</taxon>
    </lineage>
</organism>
<comment type="caution">
    <text evidence="6">The sequence shown here is derived from an EMBL/GenBank/DDBJ whole genome shotgun (WGS) entry which is preliminary data.</text>
</comment>
<evidence type="ECO:0000256" key="1">
    <source>
        <dbReference type="ARBA" id="ARBA00001974"/>
    </source>
</evidence>
<dbReference type="Proteomes" id="UP000450000">
    <property type="component" value="Unassembled WGS sequence"/>
</dbReference>
<evidence type="ECO:0000256" key="2">
    <source>
        <dbReference type="ARBA" id="ARBA00022630"/>
    </source>
</evidence>
<dbReference type="Gene3D" id="3.40.30.120">
    <property type="match status" value="1"/>
</dbReference>
<dbReference type="InterPro" id="IPR002938">
    <property type="entry name" value="FAD-bd"/>
</dbReference>
<evidence type="ECO:0000256" key="4">
    <source>
        <dbReference type="SAM" id="MobiDB-lite"/>
    </source>
</evidence>
<keyword evidence="3" id="KW-0274">FAD</keyword>
<dbReference type="Gene3D" id="3.30.70.2450">
    <property type="match status" value="1"/>
</dbReference>
<dbReference type="PANTHER" id="PTHR43004:SF19">
    <property type="entry name" value="BINDING MONOOXYGENASE, PUTATIVE (JCVI)-RELATED"/>
    <property type="match status" value="1"/>
</dbReference>
<comment type="cofactor">
    <cofactor evidence="1">
        <name>FAD</name>
        <dbReference type="ChEBI" id="CHEBI:57692"/>
    </cofactor>
</comment>
<name>A0A6N7KL28_9ACTN</name>
<keyword evidence="7" id="KW-1185">Reference proteome</keyword>
<dbReference type="InterPro" id="IPR050641">
    <property type="entry name" value="RIFMO-like"/>
</dbReference>
<dbReference type="GO" id="GO:0071949">
    <property type="term" value="F:FAD binding"/>
    <property type="evidence" value="ECO:0007669"/>
    <property type="project" value="InterPro"/>
</dbReference>
<evidence type="ECO:0000313" key="7">
    <source>
        <dbReference type="Proteomes" id="UP000450000"/>
    </source>
</evidence>
<feature type="domain" description="FAD-binding" evidence="5">
    <location>
        <begin position="29"/>
        <end position="364"/>
    </location>
</feature>
<dbReference type="Gene3D" id="3.50.50.60">
    <property type="entry name" value="FAD/NAD(P)-binding domain"/>
    <property type="match status" value="1"/>
</dbReference>
<evidence type="ECO:0000256" key="3">
    <source>
        <dbReference type="ARBA" id="ARBA00022827"/>
    </source>
</evidence>
<dbReference type="InterPro" id="IPR036188">
    <property type="entry name" value="FAD/NAD-bd_sf"/>
</dbReference>
<evidence type="ECO:0000313" key="6">
    <source>
        <dbReference type="EMBL" id="MQS11259.1"/>
    </source>
</evidence>
<keyword evidence="2" id="KW-0285">Flavoprotein</keyword>
<gene>
    <name evidence="6" type="ORF">F7Q99_02890</name>
</gene>
<feature type="region of interest" description="Disordered" evidence="4">
    <location>
        <begin position="1"/>
        <end position="21"/>
    </location>
</feature>
<dbReference type="EMBL" id="WBOF01000001">
    <property type="protein sequence ID" value="MQS11259.1"/>
    <property type="molecule type" value="Genomic_DNA"/>
</dbReference>
<dbReference type="PRINTS" id="PR00420">
    <property type="entry name" value="RNGMNOXGNASE"/>
</dbReference>
<dbReference type="Pfam" id="PF01494">
    <property type="entry name" value="FAD_binding_3"/>
    <property type="match status" value="1"/>
</dbReference>
<sequence length="562" mass="60071">MPPAATAARPSGSPSGSPRNAVADPAPAILIAGAGPVGLTAAHELARRGVPVRLIDAASGPATSSRALAVHARTMEVLDQMGAVDRLLPLGRRVTHFTMHRRGRTLVRFDTNYRSLPTRYPFSLMVDQVVTEQVLRERVAELGVTVEWGVELTALHPETDAALVTLRHADGRTEEARVPWLIGADGGRSTVRKQLGMRLIGDSTEVWLNADVTLDADLPSDSNHLLHTDPGTLLLVPFPEPGKWRVVDTVDTDGADDPELVRRRLADKIGRALRRPVEVGTPTWLSVFTVQQRQITRMREGRCFLAGDAAHVHSPASGQGMNSGIQDAYNLAWKLADVIRGHAGPGLLDSYDAERVPTGAVLLRSTRTATALVSLRTALAPALITVGTAVLRRIPPLRRKVEGRMIRGFCGLALAYPDSPLTRPDPASASRLAPGDRVGCDATTAAGHPGWSALCTELADPRWTLLATPAAAGQTGHREALARVERLLGTAVSVHTVADAGGPGDLPDHDGTLRRELGLAPGEFLLIRPDGHLAARDRGPDRYLDVLRACDLLPEGAAHAHH</sequence>
<evidence type="ECO:0000259" key="5">
    <source>
        <dbReference type="Pfam" id="PF01494"/>
    </source>
</evidence>
<accession>A0A6N7KL28</accession>
<proteinExistence type="predicted"/>
<dbReference type="AlphaFoldDB" id="A0A6N7KL28"/>
<reference evidence="6 7" key="1">
    <citation type="submission" date="2019-09" db="EMBL/GenBank/DDBJ databases">
        <title>Genome Sequences of Streptomyces kaniharaensis ATCC 21070.</title>
        <authorList>
            <person name="Zhu W."/>
            <person name="De Crecy-Lagard V."/>
            <person name="Richards N.G."/>
        </authorList>
    </citation>
    <scope>NUCLEOTIDE SEQUENCE [LARGE SCALE GENOMIC DNA]</scope>
    <source>
        <strain evidence="6 7">SF-557</strain>
    </source>
</reference>
<dbReference type="PANTHER" id="PTHR43004">
    <property type="entry name" value="TRK SYSTEM POTASSIUM UPTAKE PROTEIN"/>
    <property type="match status" value="1"/>
</dbReference>
<dbReference type="OrthoDB" id="8670884at2"/>
<dbReference type="SUPFAM" id="SSF51905">
    <property type="entry name" value="FAD/NAD(P)-binding domain"/>
    <property type="match status" value="1"/>
</dbReference>
<dbReference type="GO" id="GO:0016709">
    <property type="term" value="F:oxidoreductase activity, acting on paired donors, with incorporation or reduction of molecular oxygen, NAD(P)H as one donor, and incorporation of one atom of oxygen"/>
    <property type="evidence" value="ECO:0007669"/>
    <property type="project" value="UniProtKB-ARBA"/>
</dbReference>